<dbReference type="RefSeq" id="WP_379872684.1">
    <property type="nucleotide sequence ID" value="NZ_JBHTBH010000010.1"/>
</dbReference>
<dbReference type="CDD" id="cd07067">
    <property type="entry name" value="HP_PGM_like"/>
    <property type="match status" value="1"/>
</dbReference>
<dbReference type="InterPro" id="IPR029033">
    <property type="entry name" value="His_PPase_superfam"/>
</dbReference>
<organism evidence="1 2">
    <name type="scientific">Marinactinospora rubrisoli</name>
    <dbReference type="NCBI Taxonomy" id="2715399"/>
    <lineage>
        <taxon>Bacteria</taxon>
        <taxon>Bacillati</taxon>
        <taxon>Actinomycetota</taxon>
        <taxon>Actinomycetes</taxon>
        <taxon>Streptosporangiales</taxon>
        <taxon>Nocardiopsidaceae</taxon>
        <taxon>Marinactinospora</taxon>
    </lineage>
</organism>
<dbReference type="Gene3D" id="3.40.50.1240">
    <property type="entry name" value="Phosphoglycerate mutase-like"/>
    <property type="match status" value="1"/>
</dbReference>
<dbReference type="SUPFAM" id="SSF53254">
    <property type="entry name" value="Phosphoglycerate mutase-like"/>
    <property type="match status" value="1"/>
</dbReference>
<name>A0ABW2KJ67_9ACTN</name>
<protein>
    <submittedName>
        <fullName evidence="1">Histidine phosphatase family protein</fullName>
        <ecNumber evidence="1">3.1.3.-</ecNumber>
    </submittedName>
</protein>
<dbReference type="Proteomes" id="UP001596540">
    <property type="component" value="Unassembled WGS sequence"/>
</dbReference>
<sequence>MTQPRRVVCWRHGQTDWNAEKRFQGHTDIPLNDTGRAQAEHAARLLSALRPDAIVASDLRRAADTAAALSRRTGLPVEHDKGLRERSGGLWEGLTGAEIRERWPEEHARWEIPEGEDLAAVAERVAEAVLRHLAAVPEGGVLVVASHGAALRAGIAHLLGLPAEHRDALGPLDNCAWSVLGPRRHDGDGWRLLEHNAGTLPAEPQLSDDR</sequence>
<evidence type="ECO:0000313" key="1">
    <source>
        <dbReference type="EMBL" id="MFC7330037.1"/>
    </source>
</evidence>
<dbReference type="Pfam" id="PF00300">
    <property type="entry name" value="His_Phos_1"/>
    <property type="match status" value="1"/>
</dbReference>
<dbReference type="EMBL" id="JBHTBH010000010">
    <property type="protein sequence ID" value="MFC7330037.1"/>
    <property type="molecule type" value="Genomic_DNA"/>
</dbReference>
<keyword evidence="2" id="KW-1185">Reference proteome</keyword>
<dbReference type="GO" id="GO:0016787">
    <property type="term" value="F:hydrolase activity"/>
    <property type="evidence" value="ECO:0007669"/>
    <property type="project" value="UniProtKB-KW"/>
</dbReference>
<dbReference type="PANTHER" id="PTHR48100">
    <property type="entry name" value="BROAD-SPECIFICITY PHOSPHATASE YOR283W-RELATED"/>
    <property type="match status" value="1"/>
</dbReference>
<keyword evidence="1" id="KW-0378">Hydrolase</keyword>
<dbReference type="PANTHER" id="PTHR48100:SF62">
    <property type="entry name" value="GLUCOSYL-3-PHOSPHOGLYCERATE PHOSPHATASE"/>
    <property type="match status" value="1"/>
</dbReference>
<gene>
    <name evidence="1" type="ORF">ACFQRF_20100</name>
</gene>
<proteinExistence type="predicted"/>
<comment type="caution">
    <text evidence="1">The sequence shown here is derived from an EMBL/GenBank/DDBJ whole genome shotgun (WGS) entry which is preliminary data.</text>
</comment>
<dbReference type="SMART" id="SM00855">
    <property type="entry name" value="PGAM"/>
    <property type="match status" value="1"/>
</dbReference>
<reference evidence="2" key="1">
    <citation type="journal article" date="2019" name="Int. J. Syst. Evol. Microbiol.">
        <title>The Global Catalogue of Microorganisms (GCM) 10K type strain sequencing project: providing services to taxonomists for standard genome sequencing and annotation.</title>
        <authorList>
            <consortium name="The Broad Institute Genomics Platform"/>
            <consortium name="The Broad Institute Genome Sequencing Center for Infectious Disease"/>
            <person name="Wu L."/>
            <person name="Ma J."/>
        </authorList>
    </citation>
    <scope>NUCLEOTIDE SEQUENCE [LARGE SCALE GENOMIC DNA]</scope>
    <source>
        <strain evidence="2">CGMCC 4.7382</strain>
    </source>
</reference>
<dbReference type="InterPro" id="IPR013078">
    <property type="entry name" value="His_Pase_superF_clade-1"/>
</dbReference>
<evidence type="ECO:0000313" key="2">
    <source>
        <dbReference type="Proteomes" id="UP001596540"/>
    </source>
</evidence>
<dbReference type="EC" id="3.1.3.-" evidence="1"/>
<accession>A0ABW2KJ67</accession>
<dbReference type="InterPro" id="IPR050275">
    <property type="entry name" value="PGM_Phosphatase"/>
</dbReference>